<feature type="binding site" evidence="11">
    <location>
        <position position="177"/>
    </location>
    <ligand>
        <name>ATP</name>
        <dbReference type="ChEBI" id="CHEBI:30616"/>
    </ligand>
</feature>
<accession>A0A6P1YRP3</accession>
<protein>
    <recommendedName>
        <fullName evidence="11">Uridylate kinase</fullName>
        <shortName evidence="11">UK</shortName>
        <ecNumber evidence="11">2.7.4.22</ecNumber>
    </recommendedName>
    <alternativeName>
        <fullName evidence="11">Uridine monophosphate kinase</fullName>
        <shortName evidence="11">UMP kinase</shortName>
        <shortName evidence="11">UMPK</shortName>
    </alternativeName>
</protein>
<keyword evidence="7 11" id="KW-0418">Kinase</keyword>
<dbReference type="RefSeq" id="WP_163076814.1">
    <property type="nucleotide sequence ID" value="NZ_CP048630.1"/>
</dbReference>
<evidence type="ECO:0000256" key="1">
    <source>
        <dbReference type="ARBA" id="ARBA00004496"/>
    </source>
</evidence>
<dbReference type="HAMAP" id="MF_01220_B">
    <property type="entry name" value="PyrH_B"/>
    <property type="match status" value="1"/>
</dbReference>
<comment type="catalytic activity">
    <reaction evidence="10 11">
        <text>UMP + ATP = UDP + ADP</text>
        <dbReference type="Rhea" id="RHEA:24400"/>
        <dbReference type="ChEBI" id="CHEBI:30616"/>
        <dbReference type="ChEBI" id="CHEBI:57865"/>
        <dbReference type="ChEBI" id="CHEBI:58223"/>
        <dbReference type="ChEBI" id="CHEBI:456216"/>
        <dbReference type="EC" id="2.7.4.22"/>
    </reaction>
</comment>
<dbReference type="GO" id="GO:0044210">
    <property type="term" value="P:'de novo' CTP biosynthetic process"/>
    <property type="evidence" value="ECO:0007669"/>
    <property type="project" value="UniProtKB-UniRule"/>
</dbReference>
<keyword evidence="14" id="KW-1185">Reference proteome</keyword>
<dbReference type="Gene3D" id="3.40.1160.10">
    <property type="entry name" value="Acetylglutamate kinase-like"/>
    <property type="match status" value="1"/>
</dbReference>
<keyword evidence="8 11" id="KW-0067">ATP-binding</keyword>
<dbReference type="PANTHER" id="PTHR42833:SF4">
    <property type="entry name" value="URIDYLATE KINASE PUMPKIN, CHLOROPLASTIC"/>
    <property type="match status" value="1"/>
</dbReference>
<proteinExistence type="inferred from homology"/>
<evidence type="ECO:0000256" key="8">
    <source>
        <dbReference type="ARBA" id="ARBA00022840"/>
    </source>
</evidence>
<keyword evidence="9 11" id="KW-0665">Pyrimidine biosynthesis</keyword>
<feature type="binding site" evidence="11">
    <location>
        <position position="61"/>
    </location>
    <ligand>
        <name>ATP</name>
        <dbReference type="ChEBI" id="CHEBI:30616"/>
    </ligand>
</feature>
<dbReference type="InterPro" id="IPR001048">
    <property type="entry name" value="Asp/Glu/Uridylate_kinase"/>
</dbReference>
<feature type="binding site" evidence="11">
    <location>
        <position position="80"/>
    </location>
    <ligand>
        <name>UMP</name>
        <dbReference type="ChEBI" id="CHEBI:57865"/>
    </ligand>
</feature>
<feature type="binding site" evidence="11">
    <location>
        <position position="60"/>
    </location>
    <ligand>
        <name>UMP</name>
        <dbReference type="ChEBI" id="CHEBI:57865"/>
    </ligand>
</feature>
<evidence type="ECO:0000256" key="6">
    <source>
        <dbReference type="ARBA" id="ARBA00022741"/>
    </source>
</evidence>
<keyword evidence="6 11" id="KW-0547">Nucleotide-binding</keyword>
<evidence type="ECO:0000313" key="13">
    <source>
        <dbReference type="EMBL" id="QIB35675.1"/>
    </source>
</evidence>
<dbReference type="NCBIfam" id="TIGR02075">
    <property type="entry name" value="pyrH_bact"/>
    <property type="match status" value="1"/>
</dbReference>
<evidence type="ECO:0000256" key="3">
    <source>
        <dbReference type="ARBA" id="ARBA00007614"/>
    </source>
</evidence>
<dbReference type="GO" id="GO:0033862">
    <property type="term" value="F:UMP kinase activity"/>
    <property type="evidence" value="ECO:0007669"/>
    <property type="project" value="UniProtKB-EC"/>
</dbReference>
<dbReference type="UniPathway" id="UPA00159">
    <property type="reaction ID" value="UER00275"/>
</dbReference>
<dbReference type="GO" id="GO:0005524">
    <property type="term" value="F:ATP binding"/>
    <property type="evidence" value="ECO:0007669"/>
    <property type="project" value="UniProtKB-KW"/>
</dbReference>
<sequence>MSTPSEPNSPAYGRVLVKVSGEALMGSEAFGLHWPTIERIARDLVEAKDSGAEIAVVVGGGNILRGASVAGEGLDRATADHMGMLATVMNALALEKAVEHAGSPARTLSAIPMPTICEPYARQTAARHLSRGRIVLLAGGTGNPYFTTDTGAVLRAAELECNAVMKATNVDGVYTADPKLDPSATRYDRLSHDEALAKDLKVMDAAAFALAREARLPIVVFSIREPGAIAAAVRGQGRATTVAP</sequence>
<dbReference type="Proteomes" id="UP000464751">
    <property type="component" value="Chromosome"/>
</dbReference>
<feature type="domain" description="Aspartate/glutamate/uridylate kinase" evidence="12">
    <location>
        <begin position="14"/>
        <end position="222"/>
    </location>
</feature>
<dbReference type="CDD" id="cd04254">
    <property type="entry name" value="AAK_UMPK-PyrH-Ec"/>
    <property type="match status" value="1"/>
</dbReference>
<dbReference type="FunFam" id="3.40.1160.10:FF:000001">
    <property type="entry name" value="Uridylate kinase"/>
    <property type="match status" value="1"/>
</dbReference>
<name>A0A6P1YRP3_9HYPH</name>
<dbReference type="PANTHER" id="PTHR42833">
    <property type="entry name" value="URIDYLATE KINASE"/>
    <property type="match status" value="1"/>
</dbReference>
<evidence type="ECO:0000256" key="4">
    <source>
        <dbReference type="ARBA" id="ARBA00022490"/>
    </source>
</evidence>
<evidence type="ECO:0000256" key="9">
    <source>
        <dbReference type="ARBA" id="ARBA00022975"/>
    </source>
</evidence>
<comment type="similarity">
    <text evidence="3 11">Belongs to the UMP kinase family.</text>
</comment>
<dbReference type="EMBL" id="CP048630">
    <property type="protein sequence ID" value="QIB35675.1"/>
    <property type="molecule type" value="Genomic_DNA"/>
</dbReference>
<dbReference type="InterPro" id="IPR011817">
    <property type="entry name" value="Uridylate_kinase"/>
</dbReference>
<evidence type="ECO:0000313" key="14">
    <source>
        <dbReference type="Proteomes" id="UP000464751"/>
    </source>
</evidence>
<comment type="activity regulation">
    <text evidence="11">Inhibited by UTP.</text>
</comment>
<evidence type="ECO:0000256" key="11">
    <source>
        <dbReference type="HAMAP-Rule" id="MF_01220"/>
    </source>
</evidence>
<dbReference type="InterPro" id="IPR036393">
    <property type="entry name" value="AceGlu_kinase-like_sf"/>
</dbReference>
<feature type="binding site" evidence="11">
    <location>
        <begin position="18"/>
        <end position="21"/>
    </location>
    <ligand>
        <name>ATP</name>
        <dbReference type="ChEBI" id="CHEBI:30616"/>
    </ligand>
</feature>
<feature type="binding site" evidence="11">
    <location>
        <position position="174"/>
    </location>
    <ligand>
        <name>ATP</name>
        <dbReference type="ChEBI" id="CHEBI:30616"/>
    </ligand>
</feature>
<dbReference type="PIRSF" id="PIRSF005650">
    <property type="entry name" value="Uridylate_kin"/>
    <property type="match status" value="1"/>
</dbReference>
<dbReference type="KEGG" id="apra:G3A50_19655"/>
<organism evidence="13 14">
    <name type="scientific">Ancylobacter pratisalsi</name>
    <dbReference type="NCBI Taxonomy" id="1745854"/>
    <lineage>
        <taxon>Bacteria</taxon>
        <taxon>Pseudomonadati</taxon>
        <taxon>Pseudomonadota</taxon>
        <taxon>Alphaproteobacteria</taxon>
        <taxon>Hyphomicrobiales</taxon>
        <taxon>Xanthobacteraceae</taxon>
        <taxon>Ancylobacter</taxon>
    </lineage>
</organism>
<evidence type="ECO:0000256" key="2">
    <source>
        <dbReference type="ARBA" id="ARBA00004791"/>
    </source>
</evidence>
<evidence type="ECO:0000256" key="7">
    <source>
        <dbReference type="ARBA" id="ARBA00022777"/>
    </source>
</evidence>
<feature type="binding site" evidence="11">
    <location>
        <position position="65"/>
    </location>
    <ligand>
        <name>ATP</name>
        <dbReference type="ChEBI" id="CHEBI:30616"/>
    </ligand>
</feature>
<evidence type="ECO:0000256" key="5">
    <source>
        <dbReference type="ARBA" id="ARBA00022679"/>
    </source>
</evidence>
<evidence type="ECO:0000259" key="12">
    <source>
        <dbReference type="Pfam" id="PF00696"/>
    </source>
</evidence>
<dbReference type="InterPro" id="IPR015963">
    <property type="entry name" value="Uridylate_kinase_bac"/>
</dbReference>
<comment type="subunit">
    <text evidence="11">Homohexamer.</text>
</comment>
<gene>
    <name evidence="11" type="primary">pyrH</name>
    <name evidence="13" type="ORF">G3A50_19655</name>
</gene>
<comment type="function">
    <text evidence="11">Catalyzes the reversible phosphorylation of UMP to UDP.</text>
</comment>
<feature type="binding site" evidence="11">
    <location>
        <position position="168"/>
    </location>
    <ligand>
        <name>ATP</name>
        <dbReference type="ChEBI" id="CHEBI:30616"/>
    </ligand>
</feature>
<dbReference type="AlphaFoldDB" id="A0A6P1YRP3"/>
<evidence type="ECO:0000256" key="10">
    <source>
        <dbReference type="ARBA" id="ARBA00047767"/>
    </source>
</evidence>
<dbReference type="SUPFAM" id="SSF53633">
    <property type="entry name" value="Carbamate kinase-like"/>
    <property type="match status" value="1"/>
</dbReference>
<reference evidence="13 14" key="1">
    <citation type="submission" date="2020-02" db="EMBL/GenBank/DDBJ databases">
        <authorList>
            <person name="Li G."/>
        </authorList>
    </citation>
    <scope>NUCLEOTIDE SEQUENCE [LARGE SCALE GENOMIC DNA]</scope>
    <source>
        <strain evidence="13 14">DSM 102029</strain>
    </source>
</reference>
<comment type="pathway">
    <text evidence="2 11">Pyrimidine metabolism; CTP biosynthesis via de novo pathway; UDP from UMP (UMPK route): step 1/1.</text>
</comment>
<dbReference type="EC" id="2.7.4.22" evidence="11"/>
<comment type="subcellular location">
    <subcellularLocation>
        <location evidence="1 11">Cytoplasm</location>
    </subcellularLocation>
</comment>
<dbReference type="Pfam" id="PF00696">
    <property type="entry name" value="AA_kinase"/>
    <property type="match status" value="1"/>
</dbReference>
<feature type="binding site" evidence="11">
    <location>
        <position position="169"/>
    </location>
    <ligand>
        <name>ATP</name>
        <dbReference type="ChEBI" id="CHEBI:30616"/>
    </ligand>
</feature>
<comment type="caution">
    <text evidence="11">Lacks conserved residue(s) required for the propagation of feature annotation.</text>
</comment>
<dbReference type="GO" id="GO:0006225">
    <property type="term" value="P:UDP biosynthetic process"/>
    <property type="evidence" value="ECO:0007669"/>
    <property type="project" value="TreeGrafter"/>
</dbReference>
<keyword evidence="4 11" id="KW-0963">Cytoplasm</keyword>
<dbReference type="GO" id="GO:0005829">
    <property type="term" value="C:cytosol"/>
    <property type="evidence" value="ECO:0007669"/>
    <property type="project" value="TreeGrafter"/>
</dbReference>
<feature type="binding site" evidence="11">
    <location>
        <begin position="141"/>
        <end position="148"/>
    </location>
    <ligand>
        <name>UMP</name>
        <dbReference type="ChEBI" id="CHEBI:57865"/>
    </ligand>
</feature>
<keyword evidence="5 11" id="KW-0808">Transferase</keyword>